<keyword evidence="2" id="KW-1185">Reference proteome</keyword>
<dbReference type="Pfam" id="PF14038">
    <property type="entry name" value="YqzE"/>
    <property type="match status" value="1"/>
</dbReference>
<accession>A0A1I1ZEZ8</accession>
<gene>
    <name evidence="1" type="ORF">SAMN05192532_101206</name>
</gene>
<proteinExistence type="predicted"/>
<organism evidence="1 2">
    <name type="scientific">Alteribacillus iranensis</name>
    <dbReference type="NCBI Taxonomy" id="930128"/>
    <lineage>
        <taxon>Bacteria</taxon>
        <taxon>Bacillati</taxon>
        <taxon>Bacillota</taxon>
        <taxon>Bacilli</taxon>
        <taxon>Bacillales</taxon>
        <taxon>Bacillaceae</taxon>
        <taxon>Alteribacillus</taxon>
    </lineage>
</organism>
<sequence length="62" mass="7465">MKPHPFVKFITEEIVGAIDQKNDRSKKTKSTTTKEGFWSKWFGMVPYSVKMSWKQRRRMLKK</sequence>
<dbReference type="AlphaFoldDB" id="A0A1I1ZEZ8"/>
<evidence type="ECO:0000313" key="2">
    <source>
        <dbReference type="Proteomes" id="UP000199516"/>
    </source>
</evidence>
<evidence type="ECO:0000313" key="1">
    <source>
        <dbReference type="EMBL" id="SFE30316.1"/>
    </source>
</evidence>
<dbReference type="InterPro" id="IPR025622">
    <property type="entry name" value="YqzE"/>
</dbReference>
<dbReference type="EMBL" id="FONT01000001">
    <property type="protein sequence ID" value="SFE30316.1"/>
    <property type="molecule type" value="Genomic_DNA"/>
</dbReference>
<reference evidence="1 2" key="1">
    <citation type="submission" date="2016-10" db="EMBL/GenBank/DDBJ databases">
        <authorList>
            <person name="de Groot N.N."/>
        </authorList>
    </citation>
    <scope>NUCLEOTIDE SEQUENCE [LARGE SCALE GENOMIC DNA]</scope>
    <source>
        <strain evidence="1 2">DSM 23995</strain>
    </source>
</reference>
<dbReference type="Proteomes" id="UP000199516">
    <property type="component" value="Unassembled WGS sequence"/>
</dbReference>
<protein>
    <submittedName>
        <fullName evidence="1">YqzE-like protein</fullName>
    </submittedName>
</protein>
<dbReference type="STRING" id="930128.SAMN05192532_101206"/>
<dbReference type="RefSeq" id="WP_091656223.1">
    <property type="nucleotide sequence ID" value="NZ_FONT01000001.1"/>
</dbReference>
<name>A0A1I1ZEZ8_9BACI</name>